<evidence type="ECO:0000313" key="1">
    <source>
        <dbReference type="EMBL" id="EAS00797.1"/>
    </source>
</evidence>
<dbReference type="InParanoid" id="I7M951"/>
<proteinExistence type="predicted"/>
<organism evidence="1 2">
    <name type="scientific">Tetrahymena thermophila (strain SB210)</name>
    <dbReference type="NCBI Taxonomy" id="312017"/>
    <lineage>
        <taxon>Eukaryota</taxon>
        <taxon>Sar</taxon>
        <taxon>Alveolata</taxon>
        <taxon>Ciliophora</taxon>
        <taxon>Intramacronucleata</taxon>
        <taxon>Oligohymenophorea</taxon>
        <taxon>Hymenostomatida</taxon>
        <taxon>Tetrahymenina</taxon>
        <taxon>Tetrahymenidae</taxon>
        <taxon>Tetrahymena</taxon>
    </lineage>
</organism>
<accession>I7M951</accession>
<evidence type="ECO:0000313" key="2">
    <source>
        <dbReference type="Proteomes" id="UP000009168"/>
    </source>
</evidence>
<gene>
    <name evidence="1" type="ORF">TTHERM_00307680</name>
</gene>
<name>I7M951_TETTS</name>
<keyword evidence="2" id="KW-1185">Reference proteome</keyword>
<dbReference type="AlphaFoldDB" id="I7M951"/>
<dbReference type="EMBL" id="GG662608">
    <property type="protein sequence ID" value="EAS00797.1"/>
    <property type="molecule type" value="Genomic_DNA"/>
</dbReference>
<dbReference type="KEGG" id="tet:TTHERM_00307680"/>
<dbReference type="HOGENOM" id="CLU_651335_0_0_1"/>
<reference evidence="2" key="1">
    <citation type="journal article" date="2006" name="PLoS Biol.">
        <title>Macronuclear genome sequence of the ciliate Tetrahymena thermophila, a model eukaryote.</title>
        <authorList>
            <person name="Eisen J.A."/>
            <person name="Coyne R.S."/>
            <person name="Wu M."/>
            <person name="Wu D."/>
            <person name="Thiagarajan M."/>
            <person name="Wortman J.R."/>
            <person name="Badger J.H."/>
            <person name="Ren Q."/>
            <person name="Amedeo P."/>
            <person name="Jones K.M."/>
            <person name="Tallon L.J."/>
            <person name="Delcher A.L."/>
            <person name="Salzberg S.L."/>
            <person name="Silva J.C."/>
            <person name="Haas B.J."/>
            <person name="Majoros W.H."/>
            <person name="Farzad M."/>
            <person name="Carlton J.M."/>
            <person name="Smith R.K. Jr."/>
            <person name="Garg J."/>
            <person name="Pearlman R.E."/>
            <person name="Karrer K.M."/>
            <person name="Sun L."/>
            <person name="Manning G."/>
            <person name="Elde N.C."/>
            <person name="Turkewitz A.P."/>
            <person name="Asai D.J."/>
            <person name="Wilkes D.E."/>
            <person name="Wang Y."/>
            <person name="Cai H."/>
            <person name="Collins K."/>
            <person name="Stewart B.A."/>
            <person name="Lee S.R."/>
            <person name="Wilamowska K."/>
            <person name="Weinberg Z."/>
            <person name="Ruzzo W.L."/>
            <person name="Wloga D."/>
            <person name="Gaertig J."/>
            <person name="Frankel J."/>
            <person name="Tsao C.-C."/>
            <person name="Gorovsky M.A."/>
            <person name="Keeling P.J."/>
            <person name="Waller R.F."/>
            <person name="Patron N.J."/>
            <person name="Cherry J.M."/>
            <person name="Stover N.A."/>
            <person name="Krieger C.J."/>
            <person name="del Toro C."/>
            <person name="Ryder H.F."/>
            <person name="Williamson S.C."/>
            <person name="Barbeau R.A."/>
            <person name="Hamilton E.P."/>
            <person name="Orias E."/>
        </authorList>
    </citation>
    <scope>NUCLEOTIDE SEQUENCE [LARGE SCALE GENOMIC DNA]</scope>
    <source>
        <strain evidence="2">SB210</strain>
    </source>
</reference>
<sequence>MIQFYQYPNNAIKKCQEESNLEQNNKNLQYPLMNETSRGQGLIIQNAHSIPHTIGQFQTEDEEELKDKSCEIQLSSEETLKSVEYQVTNICRFKAQCFEAFYLLGEIFVDFTQKEKSLEDKTSFWNQCKQWTQGVIDFDNRILTFQLDSKTQPLQDVNKYKKRYLSYPDQTIHSLFQIIEYYLSVQNQILQMQKLYCQQIKQNENLQGEMCIRKIMFDNYVKQYLTTFQKDEMYIGANIGPNLEKECFLSYNTFVSEAFCMLLGRSLSQMNELYQRNGGYNYLDYESNMEINKKVIKKLLIDVYKLPNLPEFITFEDTNKPFKLKFITYDEMTFYADVQLKILSLQDIIPQSSVEFVSDFSMALLKIDVSATTLQQIISLRQNSIQYESDIESINYLEYTLLSEIFQKKMGELKIQKYQKKQ</sequence>
<dbReference type="RefSeq" id="XP_001021042.1">
    <property type="nucleotide sequence ID" value="XM_001021042.1"/>
</dbReference>
<dbReference type="Proteomes" id="UP000009168">
    <property type="component" value="Unassembled WGS sequence"/>
</dbReference>
<dbReference type="GeneID" id="7838961"/>
<protein>
    <submittedName>
        <fullName evidence="1">Uncharacterized protein</fullName>
    </submittedName>
</protein>